<evidence type="ECO:0000313" key="1">
    <source>
        <dbReference type="EMBL" id="TYK45138.1"/>
    </source>
</evidence>
<dbReference type="AlphaFoldDB" id="A0A5D3FB23"/>
<accession>A0A5D3FB23</accession>
<evidence type="ECO:0000313" key="2">
    <source>
        <dbReference type="Proteomes" id="UP000323505"/>
    </source>
</evidence>
<name>A0A5D3FB23_9ACTN</name>
<proteinExistence type="predicted"/>
<organism evidence="1 2">
    <name type="scientific">Actinomadura decatromicini</name>
    <dbReference type="NCBI Taxonomy" id="2604572"/>
    <lineage>
        <taxon>Bacteria</taxon>
        <taxon>Bacillati</taxon>
        <taxon>Actinomycetota</taxon>
        <taxon>Actinomycetes</taxon>
        <taxon>Streptosporangiales</taxon>
        <taxon>Thermomonosporaceae</taxon>
        <taxon>Actinomadura</taxon>
    </lineage>
</organism>
<dbReference type="RefSeq" id="WP_148765507.1">
    <property type="nucleotide sequence ID" value="NZ_VSRQ01000007.1"/>
</dbReference>
<sequence length="163" mass="17886">MDIFAPLALLSRTLAGLSRMSVLASRSMAHHQDPDRLITASLFAVATRHGGRTPTEDERKKRVAELREIATVRAKPRRGSLHPPAEEFRVDLLGEVAGILIGFAPDSHPEHHLIAADLLREAGADEDVVQQWIPVGRERREGGGPAFSRAESIGFVASPRHWP</sequence>
<comment type="caution">
    <text evidence="1">The sequence shown here is derived from an EMBL/GenBank/DDBJ whole genome shotgun (WGS) entry which is preliminary data.</text>
</comment>
<dbReference type="Proteomes" id="UP000323505">
    <property type="component" value="Unassembled WGS sequence"/>
</dbReference>
<protein>
    <submittedName>
        <fullName evidence="1">Uncharacterized protein</fullName>
    </submittedName>
</protein>
<dbReference type="EMBL" id="VSRQ01000007">
    <property type="protein sequence ID" value="TYK45138.1"/>
    <property type="molecule type" value="Genomic_DNA"/>
</dbReference>
<keyword evidence="2" id="KW-1185">Reference proteome</keyword>
<gene>
    <name evidence="1" type="ORF">FXF68_31145</name>
</gene>
<reference evidence="1 2" key="1">
    <citation type="submission" date="2019-08" db="EMBL/GenBank/DDBJ databases">
        <title>Actinomadura sp. nov. CYP1-5 isolated from mountain soil.</title>
        <authorList>
            <person name="Songsumanus A."/>
            <person name="Kuncharoen N."/>
            <person name="Kudo T."/>
            <person name="Yuki M."/>
            <person name="Igarashi Y."/>
            <person name="Tanasupawat S."/>
        </authorList>
    </citation>
    <scope>NUCLEOTIDE SEQUENCE [LARGE SCALE GENOMIC DNA]</scope>
    <source>
        <strain evidence="1 2">CYP1-5</strain>
    </source>
</reference>